<dbReference type="InParanoid" id="A0A251RQP7"/>
<organism evidence="3 4">
    <name type="scientific">Helianthus annuus</name>
    <name type="common">Common sunflower</name>
    <dbReference type="NCBI Taxonomy" id="4232"/>
    <lineage>
        <taxon>Eukaryota</taxon>
        <taxon>Viridiplantae</taxon>
        <taxon>Streptophyta</taxon>
        <taxon>Embryophyta</taxon>
        <taxon>Tracheophyta</taxon>
        <taxon>Spermatophyta</taxon>
        <taxon>Magnoliopsida</taxon>
        <taxon>eudicotyledons</taxon>
        <taxon>Gunneridae</taxon>
        <taxon>Pentapetalae</taxon>
        <taxon>asterids</taxon>
        <taxon>campanulids</taxon>
        <taxon>Asterales</taxon>
        <taxon>Asteraceae</taxon>
        <taxon>Asteroideae</taxon>
        <taxon>Heliantheae alliance</taxon>
        <taxon>Heliantheae</taxon>
        <taxon>Helianthus</taxon>
    </lineage>
</organism>
<accession>A0A251RQP7</accession>
<protein>
    <submittedName>
        <fullName evidence="2">F-box domain, leucine-rich repeat domain superfamily, F-box-like domain superfamily</fullName>
    </submittedName>
    <submittedName>
        <fullName evidence="3">Putative F-box domain, Leucine-rich repeat domain, L domain-like protein</fullName>
    </submittedName>
</protein>
<dbReference type="OMA" id="LELCIAW"/>
<reference evidence="2 4" key="1">
    <citation type="journal article" date="2017" name="Nature">
        <title>The sunflower genome provides insights into oil metabolism, flowering and Asterid evolution.</title>
        <authorList>
            <person name="Badouin H."/>
            <person name="Gouzy J."/>
            <person name="Grassa C.J."/>
            <person name="Murat F."/>
            <person name="Staton S.E."/>
            <person name="Cottret L."/>
            <person name="Lelandais-Briere C."/>
            <person name="Owens G.L."/>
            <person name="Carrere S."/>
            <person name="Mayjonade B."/>
            <person name="Legrand L."/>
            <person name="Gill N."/>
            <person name="Kane N.C."/>
            <person name="Bowers J.E."/>
            <person name="Hubner S."/>
            <person name="Bellec A."/>
            <person name="Berard A."/>
            <person name="Berges H."/>
            <person name="Blanchet N."/>
            <person name="Boniface M.C."/>
            <person name="Brunel D."/>
            <person name="Catrice O."/>
            <person name="Chaidir N."/>
            <person name="Claudel C."/>
            <person name="Donnadieu C."/>
            <person name="Faraut T."/>
            <person name="Fievet G."/>
            <person name="Helmstetter N."/>
            <person name="King M."/>
            <person name="Knapp S.J."/>
            <person name="Lai Z."/>
            <person name="Le Paslier M.C."/>
            <person name="Lippi Y."/>
            <person name="Lorenzon L."/>
            <person name="Mandel J.R."/>
            <person name="Marage G."/>
            <person name="Marchand G."/>
            <person name="Marquand E."/>
            <person name="Bret-Mestries E."/>
            <person name="Morien E."/>
            <person name="Nambeesan S."/>
            <person name="Nguyen T."/>
            <person name="Pegot-Espagnet P."/>
            <person name="Pouilly N."/>
            <person name="Raftis F."/>
            <person name="Sallet E."/>
            <person name="Schiex T."/>
            <person name="Thomas J."/>
            <person name="Vandecasteele C."/>
            <person name="Vares D."/>
            <person name="Vear F."/>
            <person name="Vautrin S."/>
            <person name="Crespi M."/>
            <person name="Mangin B."/>
            <person name="Burke J.M."/>
            <person name="Salse J."/>
            <person name="Munos S."/>
            <person name="Vincourt P."/>
            <person name="Rieseberg L.H."/>
            <person name="Langlade N.B."/>
        </authorList>
    </citation>
    <scope>NUCLEOTIDE SEQUENCE [LARGE SCALE GENOMIC DNA]</scope>
    <source>
        <strain evidence="4">cv. SF193</strain>
        <tissue evidence="2">Leaves</tissue>
    </source>
</reference>
<proteinExistence type="predicted"/>
<dbReference type="Gene3D" id="3.80.10.10">
    <property type="entry name" value="Ribonuclease Inhibitor"/>
    <property type="match status" value="1"/>
</dbReference>
<evidence type="ECO:0000259" key="1">
    <source>
        <dbReference type="PROSITE" id="PS50181"/>
    </source>
</evidence>
<dbReference type="PANTHER" id="PTHR34223:SF101">
    <property type="entry name" value="F-BOX DOMAIN-CONTAINING PROTEIN"/>
    <property type="match status" value="1"/>
</dbReference>
<evidence type="ECO:0000313" key="3">
    <source>
        <dbReference type="EMBL" id="OTF85159.1"/>
    </source>
</evidence>
<dbReference type="SUPFAM" id="SSF81383">
    <property type="entry name" value="F-box domain"/>
    <property type="match status" value="1"/>
</dbReference>
<reference evidence="3" key="2">
    <citation type="submission" date="2017-02" db="EMBL/GenBank/DDBJ databases">
        <title>Sunflower complete genome.</title>
        <authorList>
            <person name="Langlade N."/>
            <person name="Munos S."/>
        </authorList>
    </citation>
    <scope>NUCLEOTIDE SEQUENCE [LARGE SCALE GENOMIC DNA]</scope>
    <source>
        <tissue evidence="3">Leaves</tissue>
    </source>
</reference>
<dbReference type="Proteomes" id="UP000215914">
    <property type="component" value="Chromosome 17"/>
</dbReference>
<dbReference type="EMBL" id="CM007906">
    <property type="protein sequence ID" value="OTF85159.1"/>
    <property type="molecule type" value="Genomic_DNA"/>
</dbReference>
<dbReference type="SMART" id="SM00256">
    <property type="entry name" value="FBOX"/>
    <property type="match status" value="1"/>
</dbReference>
<reference evidence="2" key="3">
    <citation type="submission" date="2020-06" db="EMBL/GenBank/DDBJ databases">
        <title>Helianthus annuus Genome sequencing and assembly Release 2.</title>
        <authorList>
            <person name="Gouzy J."/>
            <person name="Langlade N."/>
            <person name="Munos S."/>
        </authorList>
    </citation>
    <scope>NUCLEOTIDE SEQUENCE</scope>
    <source>
        <tissue evidence="2">Leaves</tissue>
    </source>
</reference>
<dbReference type="Gramene" id="mRNA:HanXRQr2_Chr17g0783281">
    <property type="protein sequence ID" value="CDS:HanXRQr2_Chr17g0783281.1"/>
    <property type="gene ID" value="HanXRQr2_Chr17g0783281"/>
</dbReference>
<name>A0A251RQP7_HELAN</name>
<evidence type="ECO:0000313" key="4">
    <source>
        <dbReference type="Proteomes" id="UP000215914"/>
    </source>
</evidence>
<evidence type="ECO:0000313" key="2">
    <source>
        <dbReference type="EMBL" id="KAF5753722.1"/>
    </source>
</evidence>
<dbReference type="InterPro" id="IPR001810">
    <property type="entry name" value="F-box_dom"/>
</dbReference>
<dbReference type="SUPFAM" id="SSF52047">
    <property type="entry name" value="RNI-like"/>
    <property type="match status" value="1"/>
</dbReference>
<gene>
    <name evidence="3" type="ORF">HannXRQ_Chr17g0536951</name>
    <name evidence="2" type="ORF">HanXRQr2_Chr17g0783281</name>
</gene>
<dbReference type="Pfam" id="PF00646">
    <property type="entry name" value="F-box"/>
    <property type="match status" value="1"/>
</dbReference>
<dbReference type="PROSITE" id="PS50181">
    <property type="entry name" value="FBOX"/>
    <property type="match status" value="1"/>
</dbReference>
<dbReference type="CDD" id="cd22160">
    <property type="entry name" value="F-box_AtFBL13-like"/>
    <property type="match status" value="1"/>
</dbReference>
<feature type="domain" description="F-box" evidence="1">
    <location>
        <begin position="39"/>
        <end position="89"/>
    </location>
</feature>
<keyword evidence="4" id="KW-1185">Reference proteome</keyword>
<dbReference type="InterPro" id="IPR032675">
    <property type="entry name" value="LRR_dom_sf"/>
</dbReference>
<dbReference type="AlphaFoldDB" id="A0A251RQP7"/>
<dbReference type="Gene3D" id="1.20.1280.50">
    <property type="match status" value="1"/>
</dbReference>
<dbReference type="InterPro" id="IPR036047">
    <property type="entry name" value="F-box-like_dom_sf"/>
</dbReference>
<sequence length="356" mass="40445">MQSNCSFLIQHIILAAQQKDTSQGRMDSGHGKIRMKVEGDRLSSLPDDIIHKILSFINTKHAVQTSVLSPRWRYTWTSVPCLNISYLSFRTQAKFSKFVTRVLSGRNNQIELSSVELTFHGKVCGEFVKKILNKVLKYAFSHNVQHLDITYGRPGKSTEFPISHISSQSLKHLTLFGFGHKDSITTPFTWDLLALTTLDLWYVTLWYDDNDKSAGLFSNCPNLKNLTVSHCHIVGPNGFYICHPGLSNLTLEEGDTYGDVVTPQLKSLTIRNWPKMRLISAPNLASLHYEADHEPLRLSSELLHLETVDMCIFHPYVVDPEARKIVSLLQQLRSVKFLTLNLELIEVSVLNVIIRI</sequence>
<dbReference type="PANTHER" id="PTHR34223">
    <property type="entry name" value="OS11G0201299 PROTEIN"/>
    <property type="match status" value="1"/>
</dbReference>
<dbReference type="EMBL" id="MNCJ02000332">
    <property type="protein sequence ID" value="KAF5753722.1"/>
    <property type="molecule type" value="Genomic_DNA"/>
</dbReference>
<dbReference type="InterPro" id="IPR053197">
    <property type="entry name" value="F-box_SCFL_complex_component"/>
</dbReference>
<dbReference type="InterPro" id="IPR053781">
    <property type="entry name" value="F-box_AtFBL13-like"/>
</dbReference>